<reference evidence="3 4" key="1">
    <citation type="submission" date="2024-01" db="EMBL/GenBank/DDBJ databases">
        <title>The complete chloroplast genome sequence of Lithospermum erythrorhizon: insights into the phylogenetic relationship among Boraginaceae species and the maternal lineages of purple gromwells.</title>
        <authorList>
            <person name="Okada T."/>
            <person name="Watanabe K."/>
        </authorList>
    </citation>
    <scope>NUCLEOTIDE SEQUENCE [LARGE SCALE GENOMIC DNA]</scope>
</reference>
<proteinExistence type="predicted"/>
<dbReference type="SUPFAM" id="SSF57667">
    <property type="entry name" value="beta-beta-alpha zinc fingers"/>
    <property type="match status" value="2"/>
</dbReference>
<feature type="domain" description="C2H2-type" evidence="2">
    <location>
        <begin position="405"/>
        <end position="427"/>
    </location>
</feature>
<protein>
    <recommendedName>
        <fullName evidence="2">C2H2-type domain-containing protein</fullName>
    </recommendedName>
</protein>
<dbReference type="Proteomes" id="UP001454036">
    <property type="component" value="Unassembled WGS sequence"/>
</dbReference>
<dbReference type="Pfam" id="PF13912">
    <property type="entry name" value="zf-C2H2_6"/>
    <property type="match status" value="3"/>
</dbReference>
<feature type="domain" description="C2H2-type" evidence="2">
    <location>
        <begin position="116"/>
        <end position="143"/>
    </location>
</feature>
<dbReference type="PANTHER" id="PTHR46869">
    <property type="entry name" value="C2H2-LIKE ZINC FINGER PROTEIN"/>
    <property type="match status" value="1"/>
</dbReference>
<dbReference type="PANTHER" id="PTHR46869:SF7">
    <property type="entry name" value="ZINC FINGER PROTEIN ZAT9-LIKE"/>
    <property type="match status" value="1"/>
</dbReference>
<name>A0AAV3QKJ0_LITER</name>
<dbReference type="Gene3D" id="3.30.160.60">
    <property type="entry name" value="Classic Zinc Finger"/>
    <property type="match status" value="1"/>
</dbReference>
<organism evidence="3 4">
    <name type="scientific">Lithospermum erythrorhizon</name>
    <name type="common">Purple gromwell</name>
    <name type="synonym">Lithospermum officinale var. erythrorhizon</name>
    <dbReference type="NCBI Taxonomy" id="34254"/>
    <lineage>
        <taxon>Eukaryota</taxon>
        <taxon>Viridiplantae</taxon>
        <taxon>Streptophyta</taxon>
        <taxon>Embryophyta</taxon>
        <taxon>Tracheophyta</taxon>
        <taxon>Spermatophyta</taxon>
        <taxon>Magnoliopsida</taxon>
        <taxon>eudicotyledons</taxon>
        <taxon>Gunneridae</taxon>
        <taxon>Pentapetalae</taxon>
        <taxon>asterids</taxon>
        <taxon>lamiids</taxon>
        <taxon>Boraginales</taxon>
        <taxon>Boraginaceae</taxon>
        <taxon>Boraginoideae</taxon>
        <taxon>Lithospermeae</taxon>
        <taxon>Lithospermum</taxon>
    </lineage>
</organism>
<dbReference type="PROSITE" id="PS50157">
    <property type="entry name" value="ZINC_FINGER_C2H2_2"/>
    <property type="match status" value="2"/>
</dbReference>
<dbReference type="GO" id="GO:0008270">
    <property type="term" value="F:zinc ion binding"/>
    <property type="evidence" value="ECO:0007669"/>
    <property type="project" value="UniProtKB-KW"/>
</dbReference>
<comment type="caution">
    <text evidence="3">The sequence shown here is derived from an EMBL/GenBank/DDBJ whole genome shotgun (WGS) entry which is preliminary data.</text>
</comment>
<sequence length="483" mass="54450">MEVDNQEEKHICKFCNKICLSGRSLGGHMRGHLHLISAAKKRKIKSIISLGFEENDQKMINMEVLEDAVLDKKTEHNEESPNQENVVENGYVLRGNKPKKSWKFSPESKKITEKIKHCKECGKEFCSVRALSGHMRCHPVREKEKISCNICHKDFDSMKGLFGHMKCHPKSSIFHNDDDQKEAFCGLLCPVKRKRSSIRFCSSNNNNQSFSFSCLDACSSSSSYVSEVEECENVVMCLMMLSRGVRNWDSVGFEAESFETQLNRIQKNVVSDDNAGQFDDVVNGKMDIDWEKLNSEHFLSGKTLSRKVIKSSVVELQENSDWEIPIDAIMSKGKFKKLKYVASDVEMDDNNQETADSAEAHFGKNFNNHLVLKLDDPDCTEDQLKQETVKLKGVSSFGAKKSKGHQCPECFKIFPSGQALGGHKRAHYVGLSASKENGTLRKNQEASEVRDSRLDLDVIVDGGGLRSDLWRGSEQTGALMMSH</sequence>
<keyword evidence="4" id="KW-1185">Reference proteome</keyword>
<accession>A0AAV3QKJ0</accession>
<evidence type="ECO:0000259" key="2">
    <source>
        <dbReference type="PROSITE" id="PS50157"/>
    </source>
</evidence>
<dbReference type="SMART" id="SM00355">
    <property type="entry name" value="ZnF_C2H2"/>
    <property type="match status" value="4"/>
</dbReference>
<keyword evidence="1" id="KW-0862">Zinc</keyword>
<evidence type="ECO:0000256" key="1">
    <source>
        <dbReference type="PROSITE-ProRule" id="PRU00042"/>
    </source>
</evidence>
<evidence type="ECO:0000313" key="4">
    <source>
        <dbReference type="Proteomes" id="UP001454036"/>
    </source>
</evidence>
<keyword evidence="1" id="KW-0479">Metal-binding</keyword>
<dbReference type="PROSITE" id="PS00028">
    <property type="entry name" value="ZINC_FINGER_C2H2_1"/>
    <property type="match status" value="4"/>
</dbReference>
<dbReference type="InterPro" id="IPR036236">
    <property type="entry name" value="Znf_C2H2_sf"/>
</dbReference>
<dbReference type="EMBL" id="BAABME010021927">
    <property type="protein sequence ID" value="GAA0164560.1"/>
    <property type="molecule type" value="Genomic_DNA"/>
</dbReference>
<gene>
    <name evidence="3" type="ORF">LIER_39816</name>
</gene>
<keyword evidence="1" id="KW-0863">Zinc-finger</keyword>
<dbReference type="AlphaFoldDB" id="A0AAV3QKJ0"/>
<dbReference type="InterPro" id="IPR013087">
    <property type="entry name" value="Znf_C2H2_type"/>
</dbReference>
<evidence type="ECO:0000313" key="3">
    <source>
        <dbReference type="EMBL" id="GAA0164560.1"/>
    </source>
</evidence>